<evidence type="ECO:0000256" key="3">
    <source>
        <dbReference type="ARBA" id="ARBA00023163"/>
    </source>
</evidence>
<dbReference type="GO" id="GO:0046983">
    <property type="term" value="F:protein dimerization activity"/>
    <property type="evidence" value="ECO:0007669"/>
    <property type="project" value="InterPro"/>
</dbReference>
<proteinExistence type="predicted"/>
<evidence type="ECO:0000256" key="4">
    <source>
        <dbReference type="ARBA" id="ARBA00023242"/>
    </source>
</evidence>
<dbReference type="InterPro" id="IPR011598">
    <property type="entry name" value="bHLH_dom"/>
</dbReference>
<reference evidence="8" key="2">
    <citation type="submission" date="2025-08" db="UniProtKB">
        <authorList>
            <consortium name="RefSeq"/>
        </authorList>
    </citation>
    <scope>IDENTIFICATION</scope>
    <source>
        <tissue evidence="8">Leaf</tissue>
    </source>
</reference>
<dbReference type="PROSITE" id="PS50888">
    <property type="entry name" value="BHLH"/>
    <property type="match status" value="1"/>
</dbReference>
<dbReference type="GO" id="GO:0006879">
    <property type="term" value="P:intracellular iron ion homeostasis"/>
    <property type="evidence" value="ECO:0007669"/>
    <property type="project" value="InterPro"/>
</dbReference>
<keyword evidence="4" id="KW-0539">Nucleus</keyword>
<evidence type="ECO:0000259" key="6">
    <source>
        <dbReference type="PROSITE" id="PS50888"/>
    </source>
</evidence>
<dbReference type="Proteomes" id="UP000813463">
    <property type="component" value="Chromosome 3"/>
</dbReference>
<keyword evidence="2" id="KW-0805">Transcription regulation</keyword>
<dbReference type="PANTHER" id="PTHR46133">
    <property type="entry name" value="BHLH TRANSCRIPTION FACTOR"/>
    <property type="match status" value="1"/>
</dbReference>
<evidence type="ECO:0000256" key="2">
    <source>
        <dbReference type="ARBA" id="ARBA00023015"/>
    </source>
</evidence>
<keyword evidence="5" id="KW-0175">Coiled coil</keyword>
<comment type="subcellular location">
    <subcellularLocation>
        <location evidence="1">Nucleus</location>
    </subcellularLocation>
</comment>
<dbReference type="GeneID" id="110802033"/>
<name>A0A9R0J827_SPIOL</name>
<feature type="domain" description="BHLH" evidence="6">
    <location>
        <begin position="95"/>
        <end position="146"/>
    </location>
</feature>
<accession>A0A9R0J827</accession>
<dbReference type="Gene3D" id="4.10.280.10">
    <property type="entry name" value="Helix-loop-helix DNA-binding domain"/>
    <property type="match status" value="1"/>
</dbReference>
<gene>
    <name evidence="8" type="primary">LOC110802033</name>
</gene>
<sequence length="251" mass="28678">MGTFDDTAWDLPLDYFIDDVASPNFSWVDPSLSCSSSIEIDFSRTSMIHEQESERQRPMKSSCIEIDFSQTSSAVQEQESEMECPKKRGRSAVYSNPKTKACRERERREKLNDSFLNLSSVLEPGRAAKTDKLALLSDAIRIVKQLRTENEGFKDENKKLQEEIESLKAEKNELRDEKSTLRAEKEKMELHMKSMSGIPGPGMIPPYPSPYQAGPNKMALYPSYGMYPMWHYLPPSTRDTSRDHELRPPAA</sequence>
<reference evidence="7" key="1">
    <citation type="journal article" date="2021" name="Nat. Commun.">
        <title>Genomic analyses provide insights into spinach domestication and the genetic basis of agronomic traits.</title>
        <authorList>
            <person name="Cai X."/>
            <person name="Sun X."/>
            <person name="Xu C."/>
            <person name="Sun H."/>
            <person name="Wang X."/>
            <person name="Ge C."/>
            <person name="Zhang Z."/>
            <person name="Wang Q."/>
            <person name="Fei Z."/>
            <person name="Jiao C."/>
            <person name="Wang Q."/>
        </authorList>
    </citation>
    <scope>NUCLEOTIDE SEQUENCE [LARGE SCALE GENOMIC DNA]</scope>
    <source>
        <strain evidence="7">cv. Varoflay</strain>
    </source>
</reference>
<evidence type="ECO:0000256" key="1">
    <source>
        <dbReference type="ARBA" id="ARBA00004123"/>
    </source>
</evidence>
<feature type="coiled-coil region" evidence="5">
    <location>
        <begin position="136"/>
        <end position="191"/>
    </location>
</feature>
<dbReference type="PANTHER" id="PTHR46133:SF9">
    <property type="entry name" value="TRANSCRIPTION FACTOR BHLH104"/>
    <property type="match status" value="1"/>
</dbReference>
<evidence type="ECO:0000313" key="8">
    <source>
        <dbReference type="RefSeq" id="XP_021863158.2"/>
    </source>
</evidence>
<organism evidence="7 8">
    <name type="scientific">Spinacia oleracea</name>
    <name type="common">Spinach</name>
    <dbReference type="NCBI Taxonomy" id="3562"/>
    <lineage>
        <taxon>Eukaryota</taxon>
        <taxon>Viridiplantae</taxon>
        <taxon>Streptophyta</taxon>
        <taxon>Embryophyta</taxon>
        <taxon>Tracheophyta</taxon>
        <taxon>Spermatophyta</taxon>
        <taxon>Magnoliopsida</taxon>
        <taxon>eudicotyledons</taxon>
        <taxon>Gunneridae</taxon>
        <taxon>Pentapetalae</taxon>
        <taxon>Caryophyllales</taxon>
        <taxon>Chenopodiaceae</taxon>
        <taxon>Chenopodioideae</taxon>
        <taxon>Anserineae</taxon>
        <taxon>Spinacia</taxon>
    </lineage>
</organism>
<dbReference type="AlphaFoldDB" id="A0A9R0J827"/>
<dbReference type="InterPro" id="IPR044818">
    <property type="entry name" value="ILR3-like"/>
</dbReference>
<dbReference type="GO" id="GO:0003700">
    <property type="term" value="F:DNA-binding transcription factor activity"/>
    <property type="evidence" value="ECO:0007669"/>
    <property type="project" value="InterPro"/>
</dbReference>
<dbReference type="KEGG" id="soe:110802033"/>
<keyword evidence="3" id="KW-0804">Transcription</keyword>
<dbReference type="SMART" id="SM00353">
    <property type="entry name" value="HLH"/>
    <property type="match status" value="1"/>
</dbReference>
<dbReference type="GO" id="GO:0005634">
    <property type="term" value="C:nucleus"/>
    <property type="evidence" value="ECO:0007669"/>
    <property type="project" value="UniProtKB-SubCell"/>
</dbReference>
<keyword evidence="7" id="KW-1185">Reference proteome</keyword>
<evidence type="ECO:0000313" key="7">
    <source>
        <dbReference type="Proteomes" id="UP000813463"/>
    </source>
</evidence>
<dbReference type="Pfam" id="PF00010">
    <property type="entry name" value="HLH"/>
    <property type="match status" value="1"/>
</dbReference>
<dbReference type="InterPro" id="IPR036638">
    <property type="entry name" value="HLH_DNA-bd_sf"/>
</dbReference>
<protein>
    <submittedName>
        <fullName evidence="8">Transcription factor bHLH104 isoform X1</fullName>
    </submittedName>
</protein>
<dbReference type="CDD" id="cd11446">
    <property type="entry name" value="bHLH_AtILR3_like"/>
    <property type="match status" value="1"/>
</dbReference>
<dbReference type="SUPFAM" id="SSF47459">
    <property type="entry name" value="HLH, helix-loop-helix DNA-binding domain"/>
    <property type="match status" value="1"/>
</dbReference>
<dbReference type="RefSeq" id="XP_021863158.2">
    <property type="nucleotide sequence ID" value="XM_022007466.2"/>
</dbReference>
<evidence type="ECO:0000256" key="5">
    <source>
        <dbReference type="SAM" id="Coils"/>
    </source>
</evidence>